<dbReference type="InterPro" id="IPR041704">
    <property type="entry name" value="CFLE_GH18"/>
</dbReference>
<dbReference type="CDD" id="cd00118">
    <property type="entry name" value="LysM"/>
    <property type="match status" value="2"/>
</dbReference>
<feature type="domain" description="LysM" evidence="3">
    <location>
        <begin position="2"/>
        <end position="46"/>
    </location>
</feature>
<dbReference type="SUPFAM" id="SSF54106">
    <property type="entry name" value="LysM domain"/>
    <property type="match status" value="2"/>
</dbReference>
<dbReference type="EMBL" id="QNRX01000007">
    <property type="protein sequence ID" value="RBP65415.1"/>
    <property type="molecule type" value="Genomic_DNA"/>
</dbReference>
<comment type="caution">
    <text evidence="5">The sequence shown here is derived from an EMBL/GenBank/DDBJ whole genome shotgun (WGS) entry which is preliminary data.</text>
</comment>
<dbReference type="GO" id="GO:0016798">
    <property type="term" value="F:hydrolase activity, acting on glycosyl bonds"/>
    <property type="evidence" value="ECO:0007669"/>
    <property type="project" value="UniProtKB-KW"/>
</dbReference>
<dbReference type="PROSITE" id="PS51910">
    <property type="entry name" value="GH18_2"/>
    <property type="match status" value="1"/>
</dbReference>
<dbReference type="Pfam" id="PF00704">
    <property type="entry name" value="Glyco_hydro_18"/>
    <property type="match status" value="1"/>
</dbReference>
<dbReference type="GO" id="GO:0005975">
    <property type="term" value="P:carbohydrate metabolic process"/>
    <property type="evidence" value="ECO:0007669"/>
    <property type="project" value="InterPro"/>
</dbReference>
<dbReference type="InterPro" id="IPR017853">
    <property type="entry name" value="GH"/>
</dbReference>
<evidence type="ECO:0000256" key="2">
    <source>
        <dbReference type="ARBA" id="ARBA00023295"/>
    </source>
</evidence>
<dbReference type="SMART" id="SM00257">
    <property type="entry name" value="LysM"/>
    <property type="match status" value="2"/>
</dbReference>
<organism evidence="5 6">
    <name type="scientific">Alkalibaculum bacchi</name>
    <dbReference type="NCBI Taxonomy" id="645887"/>
    <lineage>
        <taxon>Bacteria</taxon>
        <taxon>Bacillati</taxon>
        <taxon>Bacillota</taxon>
        <taxon>Clostridia</taxon>
        <taxon>Eubacteriales</taxon>
        <taxon>Eubacteriaceae</taxon>
        <taxon>Alkalibaculum</taxon>
    </lineage>
</organism>
<dbReference type="CDD" id="cd02874">
    <property type="entry name" value="GH18_CFLE_spore_hydrolase"/>
    <property type="match status" value="1"/>
</dbReference>
<dbReference type="InterPro" id="IPR001223">
    <property type="entry name" value="Glyco_hydro18_cat"/>
</dbReference>
<dbReference type="Gene3D" id="3.10.350.10">
    <property type="entry name" value="LysM domain"/>
    <property type="match status" value="2"/>
</dbReference>
<evidence type="ECO:0000313" key="5">
    <source>
        <dbReference type="EMBL" id="RBP65415.1"/>
    </source>
</evidence>
<keyword evidence="1" id="KW-0378">Hydrolase</keyword>
<keyword evidence="2" id="KW-0326">Glycosidase</keyword>
<gene>
    <name evidence="5" type="ORF">DES36_107157</name>
</gene>
<dbReference type="InterPro" id="IPR018392">
    <property type="entry name" value="LysM"/>
</dbReference>
<dbReference type="InterPro" id="IPR036779">
    <property type="entry name" value="LysM_dom_sf"/>
</dbReference>
<feature type="domain" description="GH18" evidence="4">
    <location>
        <begin position="103"/>
        <end position="426"/>
    </location>
</feature>
<dbReference type="Pfam" id="PF01476">
    <property type="entry name" value="LysM"/>
    <property type="match status" value="2"/>
</dbReference>
<dbReference type="OrthoDB" id="9769314at2"/>
<dbReference type="GO" id="GO:0070492">
    <property type="term" value="F:oligosaccharide binding"/>
    <property type="evidence" value="ECO:0007669"/>
    <property type="project" value="TreeGrafter"/>
</dbReference>
<dbReference type="RefSeq" id="WP_113920528.1">
    <property type="nucleotide sequence ID" value="NZ_QNRX01000007.1"/>
</dbReference>
<dbReference type="Gene3D" id="3.10.50.10">
    <property type="match status" value="1"/>
</dbReference>
<dbReference type="GO" id="GO:0012505">
    <property type="term" value="C:endomembrane system"/>
    <property type="evidence" value="ECO:0007669"/>
    <property type="project" value="TreeGrafter"/>
</dbReference>
<sequence length="426" mass="47932">MQIHVVRPGDTLYKLSQSYNLPVETIASDNAISDPSRLVVGQALVIAITGSYYWVSPGDSLYIISQRVNVPVDVLMQVNNIQNPNQLPVGLRLYIPPRPRPTKEVAAYIDTQTTRERTGEEVRAVGDQLTYLNIFSYAVDANGNLTAPDDEPAIIAAYEHNVAPLMVLTNFADGTFSQDIATAILNNPAIQDTLFANALSIMEEKGYRGIDFDFEYVGGENREAYNAFVAKAANFFQPNYFVSSALAPKLSTDQVGTLYEGHDYAAHGRVLDFVFLMTYEWGWSGGPPMAVSPINEVRRVLEYAITQIPRDKIMMGIPLYGYDWTLPYVPGGQWARVVSPVRAVELALQYNARIEYDYVAQAPYFNYWDEQGRQHVVWFEDARSIQAKFNLVKSLGIRGFFYWALGPDFPQNWLLVEDNFTVVKQV</sequence>
<dbReference type="PROSITE" id="PS51782">
    <property type="entry name" value="LYSM"/>
    <property type="match status" value="2"/>
</dbReference>
<name>A0A366I9M0_9FIRM</name>
<protein>
    <submittedName>
        <fullName evidence="5">Spore germination protein</fullName>
    </submittedName>
</protein>
<evidence type="ECO:0000256" key="1">
    <source>
        <dbReference type="ARBA" id="ARBA00022801"/>
    </source>
</evidence>
<dbReference type="Proteomes" id="UP000253490">
    <property type="component" value="Unassembled WGS sequence"/>
</dbReference>
<feature type="domain" description="LysM" evidence="3">
    <location>
        <begin position="51"/>
        <end position="95"/>
    </location>
</feature>
<evidence type="ECO:0000259" key="3">
    <source>
        <dbReference type="PROSITE" id="PS51782"/>
    </source>
</evidence>
<keyword evidence="6" id="KW-1185">Reference proteome</keyword>
<dbReference type="GO" id="GO:0008061">
    <property type="term" value="F:chitin binding"/>
    <property type="evidence" value="ECO:0007669"/>
    <property type="project" value="InterPro"/>
</dbReference>
<dbReference type="SUPFAM" id="SSF51445">
    <property type="entry name" value="(Trans)glycosidases"/>
    <property type="match status" value="1"/>
</dbReference>
<dbReference type="SMART" id="SM00636">
    <property type="entry name" value="Glyco_18"/>
    <property type="match status" value="1"/>
</dbReference>
<dbReference type="PANTHER" id="PTHR46066:SF2">
    <property type="entry name" value="CHITINASE DOMAIN-CONTAINING PROTEIN 1"/>
    <property type="match status" value="1"/>
</dbReference>
<reference evidence="5 6" key="1">
    <citation type="submission" date="2018-06" db="EMBL/GenBank/DDBJ databases">
        <title>Genomic Encyclopedia of Type Strains, Phase IV (KMG-IV): sequencing the most valuable type-strain genomes for metagenomic binning, comparative biology and taxonomic classification.</title>
        <authorList>
            <person name="Goeker M."/>
        </authorList>
    </citation>
    <scope>NUCLEOTIDE SEQUENCE [LARGE SCALE GENOMIC DNA]</scope>
    <source>
        <strain evidence="5 6">DSM 22112</strain>
    </source>
</reference>
<dbReference type="InterPro" id="IPR011583">
    <property type="entry name" value="Chitinase_II/V-like_cat"/>
</dbReference>
<accession>A0A366I9M0</accession>
<dbReference type="PANTHER" id="PTHR46066">
    <property type="entry name" value="CHITINASE DOMAIN-CONTAINING PROTEIN 1 FAMILY MEMBER"/>
    <property type="match status" value="1"/>
</dbReference>
<dbReference type="Gene3D" id="3.20.20.80">
    <property type="entry name" value="Glycosidases"/>
    <property type="match status" value="1"/>
</dbReference>
<evidence type="ECO:0000259" key="4">
    <source>
        <dbReference type="PROSITE" id="PS51910"/>
    </source>
</evidence>
<evidence type="ECO:0000313" key="6">
    <source>
        <dbReference type="Proteomes" id="UP000253490"/>
    </source>
</evidence>
<dbReference type="AlphaFoldDB" id="A0A366I9M0"/>
<proteinExistence type="predicted"/>
<dbReference type="InterPro" id="IPR029070">
    <property type="entry name" value="Chitinase_insertion_sf"/>
</dbReference>